<proteinExistence type="predicted"/>
<reference evidence="2" key="1">
    <citation type="submission" date="2020-10" db="EMBL/GenBank/DDBJ databases">
        <authorList>
            <person name="Han B."/>
            <person name="Lu T."/>
            <person name="Zhao Q."/>
            <person name="Huang X."/>
            <person name="Zhao Y."/>
        </authorList>
    </citation>
    <scope>NUCLEOTIDE SEQUENCE</scope>
</reference>
<name>A0A811NNE9_9POAL</name>
<evidence type="ECO:0000256" key="1">
    <source>
        <dbReference type="SAM" id="MobiDB-lite"/>
    </source>
</evidence>
<evidence type="ECO:0000313" key="2">
    <source>
        <dbReference type="EMBL" id="CAD6225419.1"/>
    </source>
</evidence>
<accession>A0A811NNE9</accession>
<dbReference type="OrthoDB" id="696729at2759"/>
<feature type="region of interest" description="Disordered" evidence="1">
    <location>
        <begin position="26"/>
        <end position="55"/>
    </location>
</feature>
<comment type="caution">
    <text evidence="2">The sequence shown here is derived from an EMBL/GenBank/DDBJ whole genome shotgun (WGS) entry which is preliminary data.</text>
</comment>
<evidence type="ECO:0000313" key="3">
    <source>
        <dbReference type="Proteomes" id="UP000604825"/>
    </source>
</evidence>
<protein>
    <submittedName>
        <fullName evidence="2">Uncharacterized protein</fullName>
    </submittedName>
</protein>
<keyword evidence="3" id="KW-1185">Reference proteome</keyword>
<sequence length="140" mass="15199">MPGLDLNEPINWDEIEEFEGDVHDLSYDYVSDSGNGADNGDDDDEGEDGQDEGDHNTVDVVVEPEAGSGAHILQQVEGESVQQVEEADAVPQADAGDLADAVAFDSGTPANIKRRRYYPPDIKRILYAMCLERSAPGMMK</sequence>
<dbReference type="Proteomes" id="UP000604825">
    <property type="component" value="Unassembled WGS sequence"/>
</dbReference>
<gene>
    <name evidence="2" type="ORF">NCGR_LOCUS17469</name>
</gene>
<feature type="compositionally biased region" description="Acidic residues" evidence="1">
    <location>
        <begin position="39"/>
        <end position="51"/>
    </location>
</feature>
<organism evidence="2 3">
    <name type="scientific">Miscanthus lutarioriparius</name>
    <dbReference type="NCBI Taxonomy" id="422564"/>
    <lineage>
        <taxon>Eukaryota</taxon>
        <taxon>Viridiplantae</taxon>
        <taxon>Streptophyta</taxon>
        <taxon>Embryophyta</taxon>
        <taxon>Tracheophyta</taxon>
        <taxon>Spermatophyta</taxon>
        <taxon>Magnoliopsida</taxon>
        <taxon>Liliopsida</taxon>
        <taxon>Poales</taxon>
        <taxon>Poaceae</taxon>
        <taxon>PACMAD clade</taxon>
        <taxon>Panicoideae</taxon>
        <taxon>Andropogonodae</taxon>
        <taxon>Andropogoneae</taxon>
        <taxon>Saccharinae</taxon>
        <taxon>Miscanthus</taxon>
    </lineage>
</organism>
<dbReference type="EMBL" id="CAJGYO010000004">
    <property type="protein sequence ID" value="CAD6225419.1"/>
    <property type="molecule type" value="Genomic_DNA"/>
</dbReference>
<dbReference type="AlphaFoldDB" id="A0A811NNE9"/>